<comment type="caution">
    <text evidence="2">The sequence shown here is derived from an EMBL/GenBank/DDBJ whole genome shotgun (WGS) entry which is preliminary data.</text>
</comment>
<gene>
    <name evidence="2" type="ORF">SAMN06295970_101498</name>
</gene>
<evidence type="ECO:0000256" key="1">
    <source>
        <dbReference type="SAM" id="MobiDB-lite"/>
    </source>
</evidence>
<organism evidence="2 3">
    <name type="scientific">Noviherbaspirillum suwonense</name>
    <dbReference type="NCBI Taxonomy" id="1224511"/>
    <lineage>
        <taxon>Bacteria</taxon>
        <taxon>Pseudomonadati</taxon>
        <taxon>Pseudomonadota</taxon>
        <taxon>Betaproteobacteria</taxon>
        <taxon>Burkholderiales</taxon>
        <taxon>Oxalobacteraceae</taxon>
        <taxon>Noviherbaspirillum</taxon>
    </lineage>
</organism>
<proteinExistence type="predicted"/>
<feature type="compositionally biased region" description="Low complexity" evidence="1">
    <location>
        <begin position="295"/>
        <end position="317"/>
    </location>
</feature>
<dbReference type="Proteomes" id="UP001158049">
    <property type="component" value="Unassembled WGS sequence"/>
</dbReference>
<sequence length="643" mass="69541">MGNFVSDKNVVKSRSLAFDPPNSAAALYQFLSQYPDETGVKLEGAYTAPVIKIRKNEAQKLDADSRKAWSYYLAKMQESLTGTENAVKAAKAIELLLTSDPVRLSVGKMLGPLEYLMKAEQDRLAGANSYVKCWLANEKLVLQIVVPHDPSGEFQKKEDEQRAALATACGVLSKFTESENGEINTDSIRDQAYAIGQQLSEEEVSAIWAARMKLVANREALGGYVGPEAQWLISLCVTAHGKTQTAFRLDDSVKSDVAQIAFALRARTATNIYATISPRTRDKDAAQRSMPVFSPSPASSSTASTTASTTTASTSPTSTPPKDSPPRKNGSEARTPPPTSAPPPVPEGKPPVDPVGTQGPGLAASAPADRPNRTYGRPTGFALNMNAALHEMKDRQQADAGNREETSLRDVSSSSPRTPRDALLSSSGLSASSTASTFGSNRGPSRGDAKSPRIPSDRKRLADLAAAVDLRQKSDGETPTQQREKTVRKKRRVKSMESRSPDAAAQQAISAAGEAARTLKADLVKATTDSANYRKWEAAEAQLKDVLTPEMSKSVGRLMSYCHKVDLEQGKEQSSLDKVIKTLRPQVRERRAFIAVRDILLAESRGEAETKAASAFPELLTLLIFAIDAERTWRQEHDSKAAH</sequence>
<feature type="compositionally biased region" description="Basic and acidic residues" evidence="1">
    <location>
        <begin position="390"/>
        <end position="408"/>
    </location>
</feature>
<accession>A0ABY1PSZ9</accession>
<feature type="compositionally biased region" description="Low complexity" evidence="1">
    <location>
        <begin position="422"/>
        <end position="440"/>
    </location>
</feature>
<feature type="compositionally biased region" description="Basic and acidic residues" evidence="1">
    <location>
        <begin position="445"/>
        <end position="462"/>
    </location>
</feature>
<reference evidence="2 3" key="1">
    <citation type="submission" date="2017-05" db="EMBL/GenBank/DDBJ databases">
        <authorList>
            <person name="Varghese N."/>
            <person name="Submissions S."/>
        </authorList>
    </citation>
    <scope>NUCLEOTIDE SEQUENCE [LARGE SCALE GENOMIC DNA]</scope>
    <source>
        <strain evidence="2 3">DSM 26001</strain>
    </source>
</reference>
<keyword evidence="3" id="KW-1185">Reference proteome</keyword>
<evidence type="ECO:0000313" key="2">
    <source>
        <dbReference type="EMBL" id="SMP45345.1"/>
    </source>
</evidence>
<protein>
    <submittedName>
        <fullName evidence="2">Uncharacterized protein</fullName>
    </submittedName>
</protein>
<feature type="region of interest" description="Disordered" evidence="1">
    <location>
        <begin position="280"/>
        <end position="506"/>
    </location>
</feature>
<feature type="compositionally biased region" description="Pro residues" evidence="1">
    <location>
        <begin position="335"/>
        <end position="353"/>
    </location>
</feature>
<name>A0ABY1PSZ9_9BURK</name>
<evidence type="ECO:0000313" key="3">
    <source>
        <dbReference type="Proteomes" id="UP001158049"/>
    </source>
</evidence>
<dbReference type="EMBL" id="FXUL01000001">
    <property type="protein sequence ID" value="SMP45345.1"/>
    <property type="molecule type" value="Genomic_DNA"/>
</dbReference>